<dbReference type="OrthoDB" id="4236906at2"/>
<dbReference type="InterPro" id="IPR035958">
    <property type="entry name" value="SecB-like_sf"/>
</dbReference>
<dbReference type="EMBL" id="VRSW01000003">
    <property type="protein sequence ID" value="TXK04117.1"/>
    <property type="molecule type" value="Genomic_DNA"/>
</dbReference>
<dbReference type="AlphaFoldDB" id="A0A5C8HMQ4"/>
<dbReference type="SUPFAM" id="SSF54611">
    <property type="entry name" value="SecB-like"/>
    <property type="match status" value="1"/>
</dbReference>
<gene>
    <name evidence="1" type="ORF">FVP60_10145</name>
</gene>
<evidence type="ECO:0000313" key="1">
    <source>
        <dbReference type="EMBL" id="TXK04117.1"/>
    </source>
</evidence>
<comment type="caution">
    <text evidence="1">The sequence shown here is derived from an EMBL/GenBank/DDBJ whole genome shotgun (WGS) entry which is preliminary data.</text>
</comment>
<reference evidence="1 2" key="1">
    <citation type="submission" date="2019-08" db="EMBL/GenBank/DDBJ databases">
        <authorList>
            <person name="Dong K."/>
        </authorList>
    </citation>
    <scope>NUCLEOTIDE SEQUENCE [LARGE SCALE GENOMIC DNA]</scope>
    <source>
        <strain evidence="1 2">M4-8</strain>
    </source>
</reference>
<dbReference type="RefSeq" id="WP_147826173.1">
    <property type="nucleotide sequence ID" value="NZ_BAAARG010000003.1"/>
</dbReference>
<dbReference type="Proteomes" id="UP000321196">
    <property type="component" value="Unassembled WGS sequence"/>
</dbReference>
<sequence>MSSYTIDSTAELVEHVSLSQIRVYETGSRAKSYDDLEASAVNFNLGYAERTEGRELEDRFRFVVETPSTDYLFELGAIYTLDLDAEIPQDVRIDFAERVGFMALFPYLREYLTSSAARLNRPGPLLDFVRPGDMKITESSPEADDADPASSV</sequence>
<accession>A0A5C8HMQ4</accession>
<name>A0A5C8HMQ4_9MICO</name>
<evidence type="ECO:0000313" key="2">
    <source>
        <dbReference type="Proteomes" id="UP000321196"/>
    </source>
</evidence>
<organism evidence="1 2">
    <name type="scientific">Microbacterium mitrae</name>
    <dbReference type="NCBI Taxonomy" id="664640"/>
    <lineage>
        <taxon>Bacteria</taxon>
        <taxon>Bacillati</taxon>
        <taxon>Actinomycetota</taxon>
        <taxon>Actinomycetes</taxon>
        <taxon>Micrococcales</taxon>
        <taxon>Microbacteriaceae</taxon>
        <taxon>Microbacterium</taxon>
    </lineage>
</organism>
<evidence type="ECO:0008006" key="3">
    <source>
        <dbReference type="Google" id="ProtNLM"/>
    </source>
</evidence>
<protein>
    <recommendedName>
        <fullName evidence="3">Protein-export chaperone SecB</fullName>
    </recommendedName>
</protein>
<proteinExistence type="predicted"/>
<keyword evidence="2" id="KW-1185">Reference proteome</keyword>